<dbReference type="InterPro" id="IPR047777">
    <property type="entry name" value="LapA-like_RM"/>
</dbReference>
<dbReference type="InterPro" id="IPR001343">
    <property type="entry name" value="Hemolysn_Ca-bd"/>
</dbReference>
<dbReference type="InterPro" id="IPR019960">
    <property type="entry name" value="T1SS_VCA0849"/>
</dbReference>
<dbReference type="InterPro" id="IPR010221">
    <property type="entry name" value="VCBS_dom"/>
</dbReference>
<feature type="region of interest" description="Disordered" evidence="2">
    <location>
        <begin position="77"/>
        <end position="97"/>
    </location>
</feature>
<dbReference type="InterPro" id="IPR018511">
    <property type="entry name" value="Hemolysin-typ_Ca-bd_CS"/>
</dbReference>
<keyword evidence="4" id="KW-1185">Reference proteome</keyword>
<dbReference type="PROSITE" id="PS00330">
    <property type="entry name" value="HEMOLYSIN_CALCIUM"/>
    <property type="match status" value="2"/>
</dbReference>
<feature type="region of interest" description="Disordered" evidence="2">
    <location>
        <begin position="158"/>
        <end position="185"/>
    </location>
</feature>
<evidence type="ECO:0000256" key="1">
    <source>
        <dbReference type="ARBA" id="ARBA00022837"/>
    </source>
</evidence>
<dbReference type="SUPFAM" id="SSF51120">
    <property type="entry name" value="beta-Roll"/>
    <property type="match status" value="1"/>
</dbReference>
<dbReference type="RefSeq" id="WP_213638345.1">
    <property type="nucleotide sequence ID" value="NZ_JADPMV010000001.1"/>
</dbReference>
<dbReference type="InterPro" id="IPR013783">
    <property type="entry name" value="Ig-like_fold"/>
</dbReference>
<dbReference type="Pfam" id="PF00353">
    <property type="entry name" value="HemolysinCabind"/>
    <property type="match status" value="1"/>
</dbReference>
<dbReference type="Proteomes" id="UP001196601">
    <property type="component" value="Unassembled WGS sequence"/>
</dbReference>
<dbReference type="NCBIfam" id="NF033682">
    <property type="entry name" value="retention_LapA"/>
    <property type="match status" value="1"/>
</dbReference>
<proteinExistence type="predicted"/>
<dbReference type="Gene3D" id="2.60.40.10">
    <property type="entry name" value="Immunoglobulins"/>
    <property type="match status" value="2"/>
</dbReference>
<keyword evidence="1" id="KW-0106">Calcium</keyword>
<gene>
    <name evidence="3" type="ORF">I0D00_03380</name>
</gene>
<dbReference type="NCBIfam" id="TIGR03661">
    <property type="entry name" value="T1SS_VCA0849"/>
    <property type="match status" value="1"/>
</dbReference>
<comment type="caution">
    <text evidence="3">The sequence shown here is derived from an EMBL/GenBank/DDBJ whole genome shotgun (WGS) entry which is preliminary data.</text>
</comment>
<dbReference type="InterPro" id="IPR011049">
    <property type="entry name" value="Serralysin-like_metalloprot_C"/>
</dbReference>
<evidence type="ECO:0000313" key="4">
    <source>
        <dbReference type="Proteomes" id="UP001196601"/>
    </source>
</evidence>
<name>A0ABS5PXF9_9PSED</name>
<feature type="compositionally biased region" description="Low complexity" evidence="2">
    <location>
        <begin position="77"/>
        <end position="93"/>
    </location>
</feature>
<dbReference type="EMBL" id="JADPMV010000001">
    <property type="protein sequence ID" value="MBS7660994.1"/>
    <property type="molecule type" value="Genomic_DNA"/>
</dbReference>
<evidence type="ECO:0000313" key="3">
    <source>
        <dbReference type="EMBL" id="MBS7660994.1"/>
    </source>
</evidence>
<dbReference type="Pfam" id="PF17963">
    <property type="entry name" value="Big_9"/>
    <property type="match status" value="14"/>
</dbReference>
<reference evidence="3 4" key="1">
    <citation type="journal article" date="2021" name="Syst. Appl. Microbiol.">
        <title>Pseudomonas lalucatii sp. nov. isolated from Vallgornera, a karstic cave in Mallorca, Western Mediterranean.</title>
        <authorList>
            <person name="Busquets A."/>
            <person name="Mulet M."/>
            <person name="Gomila M."/>
            <person name="Garcia-Valdes E."/>
        </authorList>
    </citation>
    <scope>NUCLEOTIDE SEQUENCE [LARGE SCALE GENOMIC DNA]</scope>
    <source>
        <strain evidence="3 4">R1b54</strain>
    </source>
</reference>
<evidence type="ECO:0000256" key="2">
    <source>
        <dbReference type="SAM" id="MobiDB-lite"/>
    </source>
</evidence>
<sequence length="2880" mass="288996">MATLIGVVSQVVGEVFAVAGDGSRRPLFEGDRVYAGEQLVTGSGGAVAVTLSNGQQLTLGRDSSLNLNEQLLAYSADQPASGQQPASAAPSTQDLSDVEQLQAAIEAGVDPTVAGEATAAGPGAGGAAGAGGGGGHSFVLLDETAQVLEPVIGFPTAGIASGPEFPDPDPEPLELADEPPLTPDATPEVEVEHQDFSGSVISGPALVDEQALSNGSNPGSPAEQASGRLIVTSPDGVSALQVLDVNGNWIDVTNGGVVQGQYGILTVDAAGNWTYTLTGNTLDHSNPNATGAGDQVGESFAVRVFDNDGDVSPTAFLSVVVNDDGPAAVNDSNSIAEDTLAPITGNVLSNDLHANGQPGADTPTSFVSWSSTAASFGTFTDTGNGTYSYTLNNAHSAVQALDSGETLTETFTYSMRDADGDTATATLTITITGANDVPRVTVDPGNGGANDQVFEAGLPSGSDAASDSEFASGIFTLSDADGLDDLQSVTINGVTVALGSLAGSVFAGSHGTLTVTAYDSTTGVASYTYQLTSATTDGPGIESDVFSLTVSDGTASSAPASIVIEIVDDLPNAVDDSNSIAEDTLAPITGNVLSNDLHANGQPGADTPTSFVSWSSTAASFGTFTDTGNGTYSYTLNNAHSAVQALDSGETLTETFTYSMRDADGDTATATLTITITGANDVPRVTVDPGNGGANDQVFEAGLPSGSDAASDSEFASGIFTLSDADGLDDLQSVTINGVTVALGSLAGSVFAGSHGTLTVTAYDSTTGVASYTYQLTSATTDGPGIESDVFSLTVSDGTASSAPASIVIDIVDDVPTAHVDSNTVNEGALLTVNAAAGVLSNDVAGADGYAAGGGVVGVRAAGGDSTSAVLTGVGLAIVGAHGTLTLQADGSYSYQSNANAIDSAASDVFVYTIKDGDGDLSTTTLTINLNDSGLMAPDDNDALVYENALDLNQDGQDLAPGTVTGSLPGSTGETDAVNQLNGTGGFGPLSYSLLSPAVGTYGTIQINPDGSYIYTLTKPYDTFPDANDGANTEDNRDSFTYQVTDANGNTATGTITVDIVDDVPTAHVDSNTVNEGALLTVNAAAGVLSNDVAGADGYAAGGGVVGVRAAGGDSTSAVLTGVGLAIVGAHGTLTLQADGSYSYQSNANAIDSAASDVFVYTIKDGDGDLSTTTLTINLNDSGLMAPDDNDALVYENALDLNQDGQDLAPGTVTGSLPGSTGETDAVNQLNGTGGFGPLSYSLLSPAVGTYGTIQINPDGSYIYTLTKPYDTFPDANDGANTEDNRDSFTYQVTDANGNTATGTITVDIVDDVPTAHVDSNTVNEGALLTVNAAAGVLSNDVAGADGYAAGGGVVGVRAAGGDSTSAVLTGVGLAIVGAHGTLTLQADGSYSYQSNANAIDSAASDVFVYTIKDGDGDLSTTTLTINLNDSGLMAPDDNDALVYENALDLNQDGQDLAPGTVTGSLPGSTGETDAVNQLNGTGGFGPLSYSLLSPAVGTYGTIQINPDGSYIYTLTKPYDTFPDANDGANTEDNRDSFTYQVTDANGNTATGTITVDIVDDVPTAHVDSNTVNEGALLTVNAAAGVLSNDVAGADGYAAGGGVVGVRAAGGDSTSAVLTGVGLAIVGAHGTLTLQADGSYSYQSNANAIDSAASDVFVYTIKDGDGDLSTTTLTINLNDSGLMAPDDNDALVYENALDLNQDGQDLAPGTVTGSLPGSTGETDAVNQLNGTGGFGPLSYSLLSPAVGTYGTIQINPDGSYIYTLTKPYDTFPDANDGANTEDNRDSFTYQVTDANGNTATGTITVDIVDDVPTAHVDSNTVNEGALLTVNAAAGVLSNDVAGADGYAAGGGVVGVRAAGGDSTSAVLTGVGLAIVGAHGTLTLQADGSYSYQSNANAIDSAASDVFVYTIKDGDGDLSTTTLTINLNDSGLMAPDDNDALVYENALDLNQDGQDLAPGTVTGSLPGSTGETDAVNQLNGTGGFGPLSYSLLSPAVGTYGTIQINPDGSYIYTLTKPYDTFPDANDGANTEDNRDSFTYQVTDANGNTATGTITVDIVDDVPTAHVDSNTVNEGALLTVNAAAGVLSNDVAGADGYAAGGGVVGVRAAGGDSTSAVLTGVGLAIVGAHGTLTLQADGSYSYQSNANAIDSAASDVFVYTIKDGDGDLSTTTLTINLNDSGLMAPDDNDALVYENALDLNQDGQDLAPGTVTGSLPGSTGETDAVNQLNGTGGFGPLSYSLLSPAVGTYGTIQINPDGSYIYTLTKPYDTFPDANDGANTEDNRDSFTYQVTDANGNTATGTITVDIVDDVPSAITPDYAFLVNNVGESVSGIKLDVDKDIHDNMGADNQGGSLKFAEVNGSDSGYTSGLQKIYLYISADGQTLVGSTTMPNAGLDASSATVLANKVFVSVLSPDAGVSQANDTYSFELFKQVDGGVGSFTVNDAGFVFHGGNDPYAYFDDTITTDANGEQDVLLTPMVGGVSGSTMNTSSIAGGVGSGNSVGTGEGVRVDYVKGLSGNTAKNVADADYAIAANQDHVFSGHNTVNGGFAVITSTSGSTVLVKAFDDNNGNNVVGDGTPDKITRVQISYNNATALVIVAGVVNVIVGGRTFTVTESGNDVLVSNVQGDSGSNPALFTTIAAFTETGYTSLELSHAGGDTFKLGGFGASTFEPGAAVELEFDLALTDGDGDSVSIPAGIRVQLSPDNHILQTGTDGGETLQVAPGTSGTLVGLAGDDTLIGHVGQDILIGGLGNDTLTGGAGSDTFKWLAGDAGTDTITDFVKGFNTGGDRLDLAQLLEGENGGPGDIGNLLSYIDISTATLGGTAALDTVIKVDASGGGSFGSPDQTVVLQDVNLFVSYSVGSEADVILNMLTDGTLKVDTV</sequence>
<protein>
    <submittedName>
        <fullName evidence="3">Retention module-containing protein</fullName>
    </submittedName>
</protein>
<feature type="compositionally biased region" description="Acidic residues" evidence="2">
    <location>
        <begin position="166"/>
        <end position="177"/>
    </location>
</feature>
<organism evidence="3 4">
    <name type="scientific">Pseudomonas lalucatii</name>
    <dbReference type="NCBI Taxonomy" id="1424203"/>
    <lineage>
        <taxon>Bacteria</taxon>
        <taxon>Pseudomonadati</taxon>
        <taxon>Pseudomonadota</taxon>
        <taxon>Gammaproteobacteria</taxon>
        <taxon>Pseudomonadales</taxon>
        <taxon>Pseudomonadaceae</taxon>
        <taxon>Pseudomonas</taxon>
    </lineage>
</organism>
<accession>A0ABS5PXF9</accession>
<dbReference type="NCBIfam" id="TIGR01965">
    <property type="entry name" value="VCBS_repeat"/>
    <property type="match status" value="15"/>
</dbReference>